<dbReference type="OrthoDB" id="2355at2759"/>
<name>A0A016SHV2_9BILA</name>
<proteinExistence type="predicted"/>
<gene>
    <name evidence="1" type="primary">Acey_s0222.g2597</name>
    <name evidence="1" type="ORF">Y032_0222g2597</name>
</gene>
<comment type="caution">
    <text evidence="1">The sequence shown here is derived from an EMBL/GenBank/DDBJ whole genome shotgun (WGS) entry which is preliminary data.</text>
</comment>
<dbReference type="EMBL" id="JARK01001558">
    <property type="protein sequence ID" value="EYB90185.1"/>
    <property type="molecule type" value="Genomic_DNA"/>
</dbReference>
<sequence>MCEQIATGQGNNFSNKGIIFRLEDGDKVMEIGNQNIIEVGADQTLFQLSTHLQSATITCCTFNVKSAQIAASATAVR</sequence>
<reference evidence="2" key="1">
    <citation type="journal article" date="2015" name="Nat. Genet.">
        <title>The genome and transcriptome of the zoonotic hookworm Ancylostoma ceylanicum identify infection-specific gene families.</title>
        <authorList>
            <person name="Schwarz E.M."/>
            <person name="Hu Y."/>
            <person name="Antoshechkin I."/>
            <person name="Miller M.M."/>
            <person name="Sternberg P.W."/>
            <person name="Aroian R.V."/>
        </authorList>
    </citation>
    <scope>NUCLEOTIDE SEQUENCE</scope>
    <source>
        <strain evidence="2">HY135</strain>
    </source>
</reference>
<protein>
    <submittedName>
        <fullName evidence="1">Uncharacterized protein</fullName>
    </submittedName>
</protein>
<dbReference type="Proteomes" id="UP000024635">
    <property type="component" value="Unassembled WGS sequence"/>
</dbReference>
<accession>A0A016SHV2</accession>
<organism evidence="1 2">
    <name type="scientific">Ancylostoma ceylanicum</name>
    <dbReference type="NCBI Taxonomy" id="53326"/>
    <lineage>
        <taxon>Eukaryota</taxon>
        <taxon>Metazoa</taxon>
        <taxon>Ecdysozoa</taxon>
        <taxon>Nematoda</taxon>
        <taxon>Chromadorea</taxon>
        <taxon>Rhabditida</taxon>
        <taxon>Rhabditina</taxon>
        <taxon>Rhabditomorpha</taxon>
        <taxon>Strongyloidea</taxon>
        <taxon>Ancylostomatidae</taxon>
        <taxon>Ancylostomatinae</taxon>
        <taxon>Ancylostoma</taxon>
    </lineage>
</organism>
<dbReference type="AlphaFoldDB" id="A0A016SHV2"/>
<evidence type="ECO:0000313" key="2">
    <source>
        <dbReference type="Proteomes" id="UP000024635"/>
    </source>
</evidence>
<keyword evidence="2" id="KW-1185">Reference proteome</keyword>
<evidence type="ECO:0000313" key="1">
    <source>
        <dbReference type="EMBL" id="EYB90185.1"/>
    </source>
</evidence>